<dbReference type="EMBL" id="CP017244">
    <property type="protein sequence ID" value="APO78418.1"/>
    <property type="molecule type" value="Genomic_DNA"/>
</dbReference>
<evidence type="ECO:0000313" key="2">
    <source>
        <dbReference type="Proteomes" id="UP000185109"/>
    </source>
</evidence>
<organism evidence="1 2">
    <name type="scientific">Rhizobium etli 8C-3</name>
    <dbReference type="NCBI Taxonomy" id="538025"/>
    <lineage>
        <taxon>Bacteria</taxon>
        <taxon>Pseudomonadati</taxon>
        <taxon>Pseudomonadota</taxon>
        <taxon>Alphaproteobacteria</taxon>
        <taxon>Hyphomicrobiales</taxon>
        <taxon>Rhizobiaceae</taxon>
        <taxon>Rhizobium/Agrobacterium group</taxon>
        <taxon>Rhizobium</taxon>
    </lineage>
</organism>
<reference evidence="1 2" key="1">
    <citation type="submission" date="2016-09" db="EMBL/GenBank/DDBJ databases">
        <title>The complete genome sequences of Rhizobium gallicum, symbiovars gallicum and phaseoli, symbionts associated to common bean (Phaseolus vulgaris).</title>
        <authorList>
            <person name="Bustos P."/>
            <person name="Santamaria R.I."/>
            <person name="Perez-Carrascal O.M."/>
            <person name="Juarez S."/>
            <person name="Lozano L."/>
            <person name="Martinez-Flores I."/>
            <person name="Martinez-Romero E."/>
            <person name="Cevallos M."/>
            <person name="Romero D."/>
            <person name="Davila G."/>
            <person name="Gonzalez V."/>
        </authorList>
    </citation>
    <scope>NUCLEOTIDE SEQUENCE [LARGE SCALE GENOMIC DNA]</scope>
    <source>
        <strain evidence="1 2">8C-3</strain>
        <plasmid evidence="2">Plasmid prsp8c3c</plasmid>
    </source>
</reference>
<protein>
    <submittedName>
        <fullName evidence="1">Uncharacterized protein</fullName>
    </submittedName>
</protein>
<gene>
    <name evidence="1" type="ORF">AM571_PC00680</name>
</gene>
<name>A0A1L5PDY2_RHIET</name>
<proteinExistence type="predicted"/>
<keyword evidence="1" id="KW-0614">Plasmid</keyword>
<sequence>MPVVVYETSILFSIRRIEKQFHIGARLIRFLFDFRIDVKADSALPACAAL</sequence>
<geneLocation type="plasmid" evidence="2">
    <name>prsp8c3c</name>
</geneLocation>
<accession>A0A1L5PDY2</accession>
<dbReference type="AlphaFoldDB" id="A0A1L5PDY2"/>
<dbReference type="Proteomes" id="UP000185109">
    <property type="component" value="Plasmid pRsp8C3c"/>
</dbReference>
<evidence type="ECO:0000313" key="1">
    <source>
        <dbReference type="EMBL" id="APO78418.1"/>
    </source>
</evidence>